<organism evidence="3 4">
    <name type="scientific">Branchiostoma belcheri</name>
    <name type="common">Amphioxus</name>
    <dbReference type="NCBI Taxonomy" id="7741"/>
    <lineage>
        <taxon>Eukaryota</taxon>
        <taxon>Metazoa</taxon>
        <taxon>Chordata</taxon>
        <taxon>Cephalochordata</taxon>
        <taxon>Leptocardii</taxon>
        <taxon>Amphioxiformes</taxon>
        <taxon>Branchiostomatidae</taxon>
        <taxon>Branchiostoma</taxon>
    </lineage>
</organism>
<evidence type="ECO:0000313" key="3">
    <source>
        <dbReference type="Proteomes" id="UP000515135"/>
    </source>
</evidence>
<feature type="chain" id="PRO_5028279217" evidence="1">
    <location>
        <begin position="20"/>
        <end position="955"/>
    </location>
</feature>
<accession>A0A6P4XEF6</accession>
<dbReference type="PANTHER" id="PTHR11889:SF31">
    <property type="entry name" value="PROTEIN HEDGEHOG"/>
    <property type="match status" value="1"/>
</dbReference>
<dbReference type="GO" id="GO:0007224">
    <property type="term" value="P:smoothened signaling pathway"/>
    <property type="evidence" value="ECO:0007669"/>
    <property type="project" value="TreeGrafter"/>
</dbReference>
<gene>
    <name evidence="4" type="primary">LOC109462776</name>
</gene>
<dbReference type="Gene3D" id="3.30.1380.10">
    <property type="match status" value="1"/>
</dbReference>
<dbReference type="GO" id="GO:0005509">
    <property type="term" value="F:calcium ion binding"/>
    <property type="evidence" value="ECO:0007669"/>
    <property type="project" value="TreeGrafter"/>
</dbReference>
<proteinExistence type="predicted"/>
<dbReference type="GeneID" id="109462776"/>
<dbReference type="InterPro" id="IPR050387">
    <property type="entry name" value="Hedgehog_Signaling"/>
</dbReference>
<dbReference type="GO" id="GO:0005113">
    <property type="term" value="F:patched binding"/>
    <property type="evidence" value="ECO:0007669"/>
    <property type="project" value="TreeGrafter"/>
</dbReference>
<dbReference type="GO" id="GO:0010468">
    <property type="term" value="P:regulation of gene expression"/>
    <property type="evidence" value="ECO:0007669"/>
    <property type="project" value="TreeGrafter"/>
</dbReference>
<reference evidence="4" key="1">
    <citation type="submission" date="2025-08" db="UniProtKB">
        <authorList>
            <consortium name="RefSeq"/>
        </authorList>
    </citation>
    <scope>IDENTIFICATION</scope>
    <source>
        <tissue evidence="4">Gonad</tissue>
    </source>
</reference>
<dbReference type="SUPFAM" id="SSF55166">
    <property type="entry name" value="Hedgehog/DD-peptidase"/>
    <property type="match status" value="1"/>
</dbReference>
<dbReference type="Proteomes" id="UP000515135">
    <property type="component" value="Unplaced"/>
</dbReference>
<protein>
    <submittedName>
        <fullName evidence="4">Uncharacterized protein LOC109462776 isoform X2</fullName>
    </submittedName>
</protein>
<dbReference type="InterPro" id="IPR009045">
    <property type="entry name" value="Zn_M74/Hedgehog-like"/>
</dbReference>
<evidence type="ECO:0000259" key="2">
    <source>
        <dbReference type="Pfam" id="PF01085"/>
    </source>
</evidence>
<dbReference type="GO" id="GO:0007267">
    <property type="term" value="P:cell-cell signaling"/>
    <property type="evidence" value="ECO:0007669"/>
    <property type="project" value="InterPro"/>
</dbReference>
<feature type="signal peptide" evidence="1">
    <location>
        <begin position="1"/>
        <end position="19"/>
    </location>
</feature>
<feature type="domain" description="Hedgehog N-terminal signalling" evidence="2">
    <location>
        <begin position="310"/>
        <end position="406"/>
    </location>
</feature>
<dbReference type="OrthoDB" id="10021066at2759"/>
<dbReference type="Pfam" id="PF01085">
    <property type="entry name" value="HH_signal"/>
    <property type="match status" value="1"/>
</dbReference>
<evidence type="ECO:0000313" key="4">
    <source>
        <dbReference type="RefSeq" id="XP_019614930.1"/>
    </source>
</evidence>
<name>A0A6P4XEF6_BRABE</name>
<keyword evidence="1" id="KW-0732">Signal</keyword>
<evidence type="ECO:0000256" key="1">
    <source>
        <dbReference type="SAM" id="SignalP"/>
    </source>
</evidence>
<dbReference type="AlphaFoldDB" id="A0A6P4XEF6"/>
<dbReference type="GO" id="GO:0001708">
    <property type="term" value="P:cell fate specification"/>
    <property type="evidence" value="ECO:0007669"/>
    <property type="project" value="TreeGrafter"/>
</dbReference>
<dbReference type="RefSeq" id="XP_019614930.1">
    <property type="nucleotide sequence ID" value="XM_019759371.1"/>
</dbReference>
<dbReference type="GO" id="GO:0005615">
    <property type="term" value="C:extracellular space"/>
    <property type="evidence" value="ECO:0007669"/>
    <property type="project" value="TreeGrafter"/>
</dbReference>
<sequence>MLLWKVCAAFALLATAAYAELLEVEFPSGEMFYPVGDPASLGAELQDPKNTGSELYDSQGIENVPLSLNFEVSEFKSPTNRYFRAHPALMDCLQRTYNVMRRDDETVEIAEGYRTSADSPSDAYLQSGAAAVIQLNQEEGGAKTMQDLAAVVIEICVPIFQEVYGDIGLVLYSDKLHVRLQGAVDTGPHFSADSGASMDTAAFEAWALGQIDEAYEPIATPECEIDEDEEEVPTLASGGSWPAGETVESACGTIDYPVTRNKVEDFKRLVQYPANNIVFENEERSGAWCGSAERGRCVDCSTGILGSGLDDRCADRVMTKSMLDLLRKVQKMVKDEFTGVKLKVLEAWDEPHAGATEGDQPAESLHFEGRAAKLTLTDGDTSKLPQLAKNAICAGANFVEHKGDHIFVAVRKQLGFTPTFVDFPENTLISVRAPAELEMNYTLPDEDLSNNNNATMPMLLFDSDGKWGMNVGANVTVDDFKDPDARYFRLNPVLVECYEALALRENKWKKHDEVYRNIKILEGYLTTEHQDDRFNMSDPRYDRHNLGWAMRVGYYGDQVDDPEVYTPLRLAKFAVIKCGPLFADNRKSIGVGMYNRSVFVDIRDDAKFWVDEPDVLPVNVTAWDWADEMAMLLEYAIEGRIIEPDSLERACLFSDPTKPQSVDFQHRHSEAVQRRRRRRRQEPAGEEECIPTSDTEFCAETAPHRETEIAHIWQAVKKKHLYRAEADVKAALEGCFGACGTCLEGEIWEEKTLHCNNFLHWVNFDFLNSEPDITNFWARDNTDLKVHACRGHCIVKAPIFSLLAPSTEELYRPDPTKSPQEQIYSMANNPLPVMDLMQAIYGMHANGRVEFYVEDEAEMQSLRASLKSVLVFNKNVTEVIVNAVNFEDVEAIVQNLVFEWTKSSCPDDTREFITPFSVVAMPAGVSKRSPEHEVREMMLERHRNWEHDWISRSFG</sequence>
<keyword evidence="3" id="KW-1185">Reference proteome</keyword>
<dbReference type="InterPro" id="IPR000320">
    <property type="entry name" value="Hedgehog_signalling_dom"/>
</dbReference>
<dbReference type="PANTHER" id="PTHR11889">
    <property type="entry name" value="HEDGEHOG"/>
    <property type="match status" value="1"/>
</dbReference>